<dbReference type="InterPro" id="IPR029000">
    <property type="entry name" value="Cyclophilin-like_dom_sf"/>
</dbReference>
<dbReference type="InterPro" id="IPR044666">
    <property type="entry name" value="Cyclophilin_A-like"/>
</dbReference>
<organism evidence="3 4">
    <name type="scientific">Candidatus Desulfolinea nitratireducens</name>
    <dbReference type="NCBI Taxonomy" id="2841698"/>
    <lineage>
        <taxon>Bacteria</taxon>
        <taxon>Bacillati</taxon>
        <taxon>Chloroflexota</taxon>
        <taxon>Anaerolineae</taxon>
        <taxon>Anaerolineales</taxon>
        <taxon>Anaerolineales incertae sedis</taxon>
        <taxon>Candidatus Desulfolinea</taxon>
    </lineage>
</organism>
<protein>
    <submittedName>
        <fullName evidence="3">Peptidylprolyl isomerase</fullName>
    </submittedName>
</protein>
<dbReference type="PROSITE" id="PS50072">
    <property type="entry name" value="CSA_PPIASE_2"/>
    <property type="match status" value="1"/>
</dbReference>
<feature type="domain" description="PPIase cyclophilin-type" evidence="2">
    <location>
        <begin position="171"/>
        <end position="314"/>
    </location>
</feature>
<name>A0A8J6NHU9_9CHLR</name>
<dbReference type="PRINTS" id="PR00153">
    <property type="entry name" value="CSAPPISMRASE"/>
</dbReference>
<proteinExistence type="predicted"/>
<dbReference type="Pfam" id="PF13462">
    <property type="entry name" value="Thioredoxin_4"/>
    <property type="match status" value="1"/>
</dbReference>
<accession>A0A8J6NHU9</accession>
<sequence length="314" mass="35147">MLAQLEEEYPQDLRVIYRDFPLLTNPGHEKAGLAAQASHAAAVQDKFWDMHTLLFTEQSYWSSLEMDEFERWLVAEATNLGIDETQFLEDIQSEAIIEKVEQAFIDGEKTGLPGTPFLLINGQIYTGPADYGSLKQIISLISLGARQFTNCPPQVIDLSKEYLAFLKFKKGEVVIQFYPQQAPIAVNNFIFLAQEGWFTGNTFHRVLPEYFAESGDPSGTGQGNPGYFFKNEIDPSLSFDRPGVVAMKNLAPDTNGSQFFITYAAEPSYDGKYTIFGQVLSGMEILKELTPRDPQFGEVLPPGDQLLGVTIEER</sequence>
<reference evidence="3 4" key="1">
    <citation type="submission" date="2020-08" db="EMBL/GenBank/DDBJ databases">
        <title>Bridging the membrane lipid divide: bacteria of the FCB group superphylum have the potential to synthesize archaeal ether lipids.</title>
        <authorList>
            <person name="Villanueva L."/>
            <person name="Von Meijenfeldt F.A.B."/>
            <person name="Westbye A.B."/>
            <person name="Yadav S."/>
            <person name="Hopmans E.C."/>
            <person name="Dutilh B.E."/>
            <person name="Sinninghe Damste J.S."/>
        </authorList>
    </citation>
    <scope>NUCLEOTIDE SEQUENCE [LARGE SCALE GENOMIC DNA]</scope>
    <source>
        <strain evidence="3">NIOZ-UU36</strain>
    </source>
</reference>
<dbReference type="InterPro" id="IPR012336">
    <property type="entry name" value="Thioredoxin-like_fold"/>
</dbReference>
<keyword evidence="3" id="KW-0413">Isomerase</keyword>
<dbReference type="CDD" id="cd00317">
    <property type="entry name" value="cyclophilin"/>
    <property type="match status" value="1"/>
</dbReference>
<dbReference type="InterPro" id="IPR036249">
    <property type="entry name" value="Thioredoxin-like_sf"/>
</dbReference>
<dbReference type="AlphaFoldDB" id="A0A8J6NHU9"/>
<comment type="caution">
    <text evidence="3">The sequence shown here is derived from an EMBL/GenBank/DDBJ whole genome shotgun (WGS) entry which is preliminary data.</text>
</comment>
<evidence type="ECO:0000259" key="2">
    <source>
        <dbReference type="PROSITE" id="PS50072"/>
    </source>
</evidence>
<dbReference type="PANTHER" id="PTHR45625">
    <property type="entry name" value="PEPTIDYL-PROLYL CIS-TRANS ISOMERASE-RELATED"/>
    <property type="match status" value="1"/>
</dbReference>
<dbReference type="SUPFAM" id="SSF52833">
    <property type="entry name" value="Thioredoxin-like"/>
    <property type="match status" value="1"/>
</dbReference>
<dbReference type="InterPro" id="IPR002130">
    <property type="entry name" value="Cyclophilin-type_PPIase_dom"/>
</dbReference>
<evidence type="ECO:0000313" key="3">
    <source>
        <dbReference type="EMBL" id="MBC8333902.1"/>
    </source>
</evidence>
<evidence type="ECO:0000256" key="1">
    <source>
        <dbReference type="ARBA" id="ARBA00002388"/>
    </source>
</evidence>
<dbReference type="Gene3D" id="3.40.30.10">
    <property type="entry name" value="Glutaredoxin"/>
    <property type="match status" value="1"/>
</dbReference>
<dbReference type="Proteomes" id="UP000614469">
    <property type="component" value="Unassembled WGS sequence"/>
</dbReference>
<dbReference type="PANTHER" id="PTHR45625:SF16">
    <property type="entry name" value="PEPTIDYL-PROLYL CIS-TRANS ISOMERASE"/>
    <property type="match status" value="1"/>
</dbReference>
<dbReference type="Gene3D" id="2.40.100.10">
    <property type="entry name" value="Cyclophilin-like"/>
    <property type="match status" value="1"/>
</dbReference>
<dbReference type="GO" id="GO:0003755">
    <property type="term" value="F:peptidyl-prolyl cis-trans isomerase activity"/>
    <property type="evidence" value="ECO:0007669"/>
    <property type="project" value="InterPro"/>
</dbReference>
<dbReference type="Pfam" id="PF00160">
    <property type="entry name" value="Pro_isomerase"/>
    <property type="match status" value="1"/>
</dbReference>
<comment type="function">
    <text evidence="1">PPIases accelerate the folding of proteins. It catalyzes the cis-trans isomerization of proline imidic peptide bonds in oligopeptides.</text>
</comment>
<dbReference type="SUPFAM" id="SSF50891">
    <property type="entry name" value="Cyclophilin-like"/>
    <property type="match status" value="1"/>
</dbReference>
<gene>
    <name evidence="3" type="ORF">H8E29_01435</name>
</gene>
<dbReference type="EMBL" id="JACNJN010000030">
    <property type="protein sequence ID" value="MBC8333902.1"/>
    <property type="molecule type" value="Genomic_DNA"/>
</dbReference>
<evidence type="ECO:0000313" key="4">
    <source>
        <dbReference type="Proteomes" id="UP000614469"/>
    </source>
</evidence>